<dbReference type="InterPro" id="IPR024499">
    <property type="entry name" value="Mbeg1-like"/>
</dbReference>
<dbReference type="SUPFAM" id="SSF53474">
    <property type="entry name" value="alpha/beta-Hydrolases"/>
    <property type="match status" value="1"/>
</dbReference>
<accession>A0A1C6IYZ8</accession>
<dbReference type="EMBL" id="FMHG01000001">
    <property type="protein sequence ID" value="SCJ74685.1"/>
    <property type="molecule type" value="Genomic_DNA"/>
</dbReference>
<dbReference type="InterPro" id="IPR029058">
    <property type="entry name" value="AB_hydrolase_fold"/>
</dbReference>
<proteinExistence type="predicted"/>
<dbReference type="AlphaFoldDB" id="A0A1C6IYZ8"/>
<sequence length="381" mass="42338">MPNILDYIDWRGDLRFAEAPFCEVDNLIFSWLAYVDFGGVLSGDGPAQSIPLAEAGRRYAATHDPAEMEDSGCITRTSILLLHRMAQSRRYADVQLWGYVCRRDRDQVEQFAAVCCSCDGGCYVAFRGTDNTLLGWREDFNMGFMPVVPSQKEARRYLERVATACSVGLWVGGHSKGGNLAVYASVNADPAVQQRIRAVYNNDGPGFLQAMFESEAYRRLQSRIHTIIPQSSVVGVLLEHSRQYTIVASDAVGMMQHDAMSWQVLGGAFVYVQQRTRSSEFLDQTLSGWLAALTPEQRGRFVDTLFTVLDSTGAATFDEMSKMGFSTLAPMLRSLGGIDRQTRKMLGEMMASLFRVWSALLSQQLALARPAATAFPVKKEK</sequence>
<evidence type="ECO:0000313" key="1">
    <source>
        <dbReference type="EMBL" id="SCJ74685.1"/>
    </source>
</evidence>
<organism evidence="1">
    <name type="scientific">uncultured Anaerotruncus sp</name>
    <dbReference type="NCBI Taxonomy" id="905011"/>
    <lineage>
        <taxon>Bacteria</taxon>
        <taxon>Bacillati</taxon>
        <taxon>Bacillota</taxon>
        <taxon>Clostridia</taxon>
        <taxon>Eubacteriales</taxon>
        <taxon>Oscillospiraceae</taxon>
        <taxon>Anaerotruncus</taxon>
        <taxon>environmental samples</taxon>
    </lineage>
</organism>
<dbReference type="Pfam" id="PF11187">
    <property type="entry name" value="Mbeg1-like"/>
    <property type="match status" value="1"/>
</dbReference>
<protein>
    <submittedName>
        <fullName evidence="1">Protein of uncharacterized function (DUF2974)</fullName>
    </submittedName>
</protein>
<gene>
    <name evidence="1" type="ORF">SAMEA3545359_01766</name>
</gene>
<reference evidence="1" key="1">
    <citation type="submission" date="2015-09" db="EMBL/GenBank/DDBJ databases">
        <authorList>
            <consortium name="Pathogen Informatics"/>
        </authorList>
    </citation>
    <scope>NUCLEOTIDE SEQUENCE</scope>
    <source>
        <strain evidence="1">2789STDY5834896</strain>
    </source>
</reference>
<name>A0A1C6IYZ8_9FIRM</name>